<dbReference type="AlphaFoldDB" id="A0A9X1MGG1"/>
<name>A0A9X1MGG1_9MICC</name>
<dbReference type="PANTHER" id="PTHR36441:SF1">
    <property type="entry name" value="DUF503 DOMAIN-CONTAINING PROTEIN"/>
    <property type="match status" value="1"/>
</dbReference>
<accession>A0A9X1MGG1</accession>
<organism evidence="1 2">
    <name type="scientific">Arthrobacter caoxuetaonis</name>
    <dbReference type="NCBI Taxonomy" id="2886935"/>
    <lineage>
        <taxon>Bacteria</taxon>
        <taxon>Bacillati</taxon>
        <taxon>Actinomycetota</taxon>
        <taxon>Actinomycetes</taxon>
        <taxon>Micrococcales</taxon>
        <taxon>Micrococcaceae</taxon>
        <taxon>Arthrobacter</taxon>
    </lineage>
</organism>
<dbReference type="RefSeq" id="WP_227897600.1">
    <property type="nucleotide sequence ID" value="NZ_CP099466.1"/>
</dbReference>
<proteinExistence type="predicted"/>
<comment type="caution">
    <text evidence="1">The sequence shown here is derived from an EMBL/GenBank/DDBJ whole genome shotgun (WGS) entry which is preliminary data.</text>
</comment>
<protein>
    <submittedName>
        <fullName evidence="1">DUF503 domain-containing protein</fullName>
    </submittedName>
</protein>
<dbReference type="Pfam" id="PF04456">
    <property type="entry name" value="DUF503"/>
    <property type="match status" value="1"/>
</dbReference>
<dbReference type="SUPFAM" id="SSF103007">
    <property type="entry name" value="Hypothetical protein TT1725"/>
    <property type="match status" value="1"/>
</dbReference>
<evidence type="ECO:0000313" key="2">
    <source>
        <dbReference type="Proteomes" id="UP001139158"/>
    </source>
</evidence>
<dbReference type="Proteomes" id="UP001139158">
    <property type="component" value="Unassembled WGS sequence"/>
</dbReference>
<dbReference type="InterPro" id="IPR036746">
    <property type="entry name" value="TT1725-like_sf"/>
</dbReference>
<gene>
    <name evidence="1" type="ORF">LJ757_17635</name>
</gene>
<sequence>MWTGTLEFDLLLDDVHSLKQKRSLVRPLVAELARRFAVSAAETGQLDLHRRAEIGIGIVSADRAHVVEVLDAAERLVAYRPEVQLLSTRRRVLSSEDE</sequence>
<dbReference type="EMBL" id="JAJFZV010000019">
    <property type="protein sequence ID" value="MCC3299618.1"/>
    <property type="molecule type" value="Genomic_DNA"/>
</dbReference>
<dbReference type="Gene3D" id="3.30.70.1120">
    <property type="entry name" value="TT1725-like"/>
    <property type="match status" value="1"/>
</dbReference>
<evidence type="ECO:0000313" key="1">
    <source>
        <dbReference type="EMBL" id="MCC3299618.1"/>
    </source>
</evidence>
<dbReference type="InterPro" id="IPR007546">
    <property type="entry name" value="DUF503"/>
</dbReference>
<reference evidence="1" key="1">
    <citation type="submission" date="2021-10" db="EMBL/GenBank/DDBJ databases">
        <title>Novel species in genus Arthrobacter.</title>
        <authorList>
            <person name="Liu Y."/>
        </authorList>
    </citation>
    <scope>NUCLEOTIDE SEQUENCE</scope>
    <source>
        <strain evidence="1">Zg-Y453</strain>
    </source>
</reference>
<keyword evidence="2" id="KW-1185">Reference proteome</keyword>
<dbReference type="PANTHER" id="PTHR36441">
    <property type="entry name" value="HYPOTHETICAL CYTOSOLIC PROTEIN"/>
    <property type="match status" value="1"/>
</dbReference>